<dbReference type="Proteomes" id="UP001642360">
    <property type="component" value="Unassembled WGS sequence"/>
</dbReference>
<comment type="subcellular location">
    <subcellularLocation>
        <location evidence="1">Nucleus</location>
    </subcellularLocation>
</comment>
<dbReference type="InterPro" id="IPR035898">
    <property type="entry name" value="TAZ_dom_sf"/>
</dbReference>
<evidence type="ECO:0000256" key="6">
    <source>
        <dbReference type="ARBA" id="ARBA00022833"/>
    </source>
</evidence>
<reference evidence="13 14" key="1">
    <citation type="submission" date="2024-02" db="EMBL/GenBank/DDBJ databases">
        <authorList>
            <person name="Vignale AGUSTIN F."/>
            <person name="Sosa J E."/>
            <person name="Modenutti C."/>
        </authorList>
    </citation>
    <scope>NUCLEOTIDE SEQUENCE [LARGE SCALE GENOMIC DNA]</scope>
</reference>
<sequence length="162" mass="18677">MGLLELGYALKVFEKMSDRSMLRKMLDLLVHASQCQCRSSLCQYPNCRKVKGLFRHGMQCRTRASGGCAVCKKMWYLLQLHARACKESKCHVPRCRDLKEHLRRLQQHSDSRRRAAVMEMMRQRAAEVAGEVAELELAVTEKSYRCLRERKGTDTVLSVAQT</sequence>
<proteinExistence type="predicted"/>
<evidence type="ECO:0000256" key="3">
    <source>
        <dbReference type="ARBA" id="ARBA00022679"/>
    </source>
</evidence>
<evidence type="ECO:0000256" key="4">
    <source>
        <dbReference type="ARBA" id="ARBA00022723"/>
    </source>
</evidence>
<name>A0ABC8UCL7_9AQUA</name>
<dbReference type="EMBL" id="CAUOFW020007525">
    <property type="protein sequence ID" value="CAK9179524.1"/>
    <property type="molecule type" value="Genomic_DNA"/>
</dbReference>
<keyword evidence="5" id="KW-0863">Zinc-finger</keyword>
<dbReference type="AlphaFoldDB" id="A0ABC8UCL7"/>
<evidence type="ECO:0000256" key="2">
    <source>
        <dbReference type="ARBA" id="ARBA00013184"/>
    </source>
</evidence>
<comment type="catalytic activity">
    <reaction evidence="11">
        <text>L-lysyl-[protein] + acetyl-CoA = N(6)-acetyl-L-lysyl-[protein] + CoA + H(+)</text>
        <dbReference type="Rhea" id="RHEA:45948"/>
        <dbReference type="Rhea" id="RHEA-COMP:9752"/>
        <dbReference type="Rhea" id="RHEA-COMP:10731"/>
        <dbReference type="ChEBI" id="CHEBI:15378"/>
        <dbReference type="ChEBI" id="CHEBI:29969"/>
        <dbReference type="ChEBI" id="CHEBI:57287"/>
        <dbReference type="ChEBI" id="CHEBI:57288"/>
        <dbReference type="ChEBI" id="CHEBI:61930"/>
        <dbReference type="EC" id="2.3.1.48"/>
    </reaction>
</comment>
<dbReference type="PANTHER" id="PTHR13808">
    <property type="entry name" value="CBP/P300-RELATED"/>
    <property type="match status" value="1"/>
</dbReference>
<protein>
    <recommendedName>
        <fullName evidence="2">histone acetyltransferase</fullName>
        <ecNumber evidence="2">2.3.1.48</ecNumber>
    </recommendedName>
</protein>
<keyword evidence="10" id="KW-0539">Nucleus</keyword>
<dbReference type="FunFam" id="1.20.1020.10:FF:000003">
    <property type="entry name" value="Histone acetyltransferase HAC1-like protein"/>
    <property type="match status" value="1"/>
</dbReference>
<keyword evidence="8" id="KW-0805">Transcription regulation</keyword>
<keyword evidence="14" id="KW-1185">Reference proteome</keyword>
<dbReference type="Gene3D" id="1.20.1020.10">
    <property type="entry name" value="TAZ domain"/>
    <property type="match status" value="1"/>
</dbReference>
<evidence type="ECO:0000256" key="8">
    <source>
        <dbReference type="ARBA" id="ARBA00023015"/>
    </source>
</evidence>
<evidence type="ECO:0000259" key="12">
    <source>
        <dbReference type="PROSITE" id="PS50134"/>
    </source>
</evidence>
<comment type="caution">
    <text evidence="13">The sequence shown here is derived from an EMBL/GenBank/DDBJ whole genome shotgun (WGS) entry which is preliminary data.</text>
</comment>
<dbReference type="GO" id="GO:0004402">
    <property type="term" value="F:histone acetyltransferase activity"/>
    <property type="evidence" value="ECO:0007669"/>
    <property type="project" value="UniProtKB-ARBA"/>
</dbReference>
<evidence type="ECO:0000256" key="9">
    <source>
        <dbReference type="ARBA" id="ARBA00023163"/>
    </source>
</evidence>
<keyword evidence="3" id="KW-0808">Transferase</keyword>
<dbReference type="PROSITE" id="PS50134">
    <property type="entry name" value="ZF_TAZ"/>
    <property type="match status" value="1"/>
</dbReference>
<evidence type="ECO:0000313" key="13">
    <source>
        <dbReference type="EMBL" id="CAK9179524.1"/>
    </source>
</evidence>
<dbReference type="Pfam" id="PF02135">
    <property type="entry name" value="zf-TAZ"/>
    <property type="match status" value="1"/>
</dbReference>
<evidence type="ECO:0000256" key="5">
    <source>
        <dbReference type="ARBA" id="ARBA00022771"/>
    </source>
</evidence>
<gene>
    <name evidence="13" type="ORF">ILEXP_LOCUS49461</name>
</gene>
<evidence type="ECO:0000256" key="1">
    <source>
        <dbReference type="ARBA" id="ARBA00004123"/>
    </source>
</evidence>
<evidence type="ECO:0000256" key="7">
    <source>
        <dbReference type="ARBA" id="ARBA00022853"/>
    </source>
</evidence>
<keyword evidence="6" id="KW-0862">Zinc</keyword>
<dbReference type="SUPFAM" id="SSF57933">
    <property type="entry name" value="TAZ domain"/>
    <property type="match status" value="1"/>
</dbReference>
<dbReference type="EC" id="2.3.1.48" evidence="2"/>
<evidence type="ECO:0000313" key="14">
    <source>
        <dbReference type="Proteomes" id="UP001642360"/>
    </source>
</evidence>
<dbReference type="PANTHER" id="PTHR13808:SF1">
    <property type="entry name" value="HISTONE ACETYLTRANSFERASE"/>
    <property type="match status" value="1"/>
</dbReference>
<dbReference type="InterPro" id="IPR000197">
    <property type="entry name" value="Znf_TAZ"/>
</dbReference>
<keyword evidence="7" id="KW-0156">Chromatin regulator</keyword>
<dbReference type="GO" id="GO:0005634">
    <property type="term" value="C:nucleus"/>
    <property type="evidence" value="ECO:0007669"/>
    <property type="project" value="UniProtKB-SubCell"/>
</dbReference>
<dbReference type="GO" id="GO:0008270">
    <property type="term" value="F:zinc ion binding"/>
    <property type="evidence" value="ECO:0007669"/>
    <property type="project" value="UniProtKB-KW"/>
</dbReference>
<accession>A0ABC8UCL7</accession>
<dbReference type="InterPro" id="IPR013178">
    <property type="entry name" value="Histone_AcTrfase_Rtt109/CBP"/>
</dbReference>
<keyword evidence="9" id="KW-0804">Transcription</keyword>
<evidence type="ECO:0000256" key="10">
    <source>
        <dbReference type="ARBA" id="ARBA00023242"/>
    </source>
</evidence>
<dbReference type="SMART" id="SM00551">
    <property type="entry name" value="ZnF_TAZ"/>
    <property type="match status" value="1"/>
</dbReference>
<feature type="domain" description="TAZ-type" evidence="12">
    <location>
        <begin position="15"/>
        <end position="98"/>
    </location>
</feature>
<evidence type="ECO:0000256" key="11">
    <source>
        <dbReference type="ARBA" id="ARBA00048017"/>
    </source>
</evidence>
<keyword evidence="4" id="KW-0479">Metal-binding</keyword>
<organism evidence="13 14">
    <name type="scientific">Ilex paraguariensis</name>
    <name type="common">yerba mate</name>
    <dbReference type="NCBI Taxonomy" id="185542"/>
    <lineage>
        <taxon>Eukaryota</taxon>
        <taxon>Viridiplantae</taxon>
        <taxon>Streptophyta</taxon>
        <taxon>Embryophyta</taxon>
        <taxon>Tracheophyta</taxon>
        <taxon>Spermatophyta</taxon>
        <taxon>Magnoliopsida</taxon>
        <taxon>eudicotyledons</taxon>
        <taxon>Gunneridae</taxon>
        <taxon>Pentapetalae</taxon>
        <taxon>asterids</taxon>
        <taxon>campanulids</taxon>
        <taxon>Aquifoliales</taxon>
        <taxon>Aquifoliaceae</taxon>
        <taxon>Ilex</taxon>
    </lineage>
</organism>